<sequence length="347" mass="39431">MLKAGLIGIGFMGRTHLKNYIRLEEEGFPVRLTSICDIDSRKFQGIYTEGNIQVPSADIDYSRYRQYTDIDRMLEEEELDFVDIVLPTYLHKEVTLKALRKGLHVLCEKPMALNSADGAEMIRVSKETGRKLMIAHCLRFWPEYEYLKETVASGRYGKVRSASFYRLCSPPIWTYENWMIRAETSGGGLLDFHIHDIDIIHWLFGRPLAVTTVGGDVLPESTLDVLSAQYLYEDRKVVTAHMDRSIEGDVGFEMAYRVTFEGGTLLFEKRVLKDHPKDGRGFVPELSKDAGYYREIRYFANAIRNNTPVDVANPEDTLTALLIAEAERQSAFEKGTPVPIATPSLSV</sequence>
<dbReference type="InterPro" id="IPR036291">
    <property type="entry name" value="NAD(P)-bd_dom_sf"/>
</dbReference>
<dbReference type="PANTHER" id="PTHR43818:SF11">
    <property type="entry name" value="BCDNA.GH03377"/>
    <property type="match status" value="1"/>
</dbReference>
<dbReference type="InterPro" id="IPR050463">
    <property type="entry name" value="Gfo/Idh/MocA_oxidrdct_glycsds"/>
</dbReference>
<dbReference type="KEGG" id="paun:MJA45_15140"/>
<dbReference type="GO" id="GO:0000166">
    <property type="term" value="F:nucleotide binding"/>
    <property type="evidence" value="ECO:0007669"/>
    <property type="project" value="InterPro"/>
</dbReference>
<dbReference type="EMBL" id="CP130318">
    <property type="protein sequence ID" value="WNQ08983.1"/>
    <property type="molecule type" value="Genomic_DNA"/>
</dbReference>
<dbReference type="SUPFAM" id="SSF55347">
    <property type="entry name" value="Glyceraldehyde-3-phosphate dehydrogenase-like, C-terminal domain"/>
    <property type="match status" value="1"/>
</dbReference>
<name>A0AA96RDE0_9BACL</name>
<dbReference type="InterPro" id="IPR000683">
    <property type="entry name" value="Gfo/Idh/MocA-like_OxRdtase_N"/>
</dbReference>
<dbReference type="Gene3D" id="3.30.360.10">
    <property type="entry name" value="Dihydrodipicolinate Reductase, domain 2"/>
    <property type="match status" value="1"/>
</dbReference>
<proteinExistence type="predicted"/>
<organism evidence="4 5">
    <name type="scientific">Paenibacillus aurantius</name>
    <dbReference type="NCBI Taxonomy" id="2918900"/>
    <lineage>
        <taxon>Bacteria</taxon>
        <taxon>Bacillati</taxon>
        <taxon>Bacillota</taxon>
        <taxon>Bacilli</taxon>
        <taxon>Bacillales</taxon>
        <taxon>Paenibacillaceae</taxon>
        <taxon>Paenibacillus</taxon>
    </lineage>
</organism>
<evidence type="ECO:0000256" key="1">
    <source>
        <dbReference type="ARBA" id="ARBA00023002"/>
    </source>
</evidence>
<dbReference type="InterPro" id="IPR055170">
    <property type="entry name" value="GFO_IDH_MocA-like_dom"/>
</dbReference>
<evidence type="ECO:0000259" key="2">
    <source>
        <dbReference type="Pfam" id="PF01408"/>
    </source>
</evidence>
<dbReference type="RefSeq" id="WP_315602750.1">
    <property type="nucleotide sequence ID" value="NZ_CP130318.1"/>
</dbReference>
<keyword evidence="5" id="KW-1185">Reference proteome</keyword>
<evidence type="ECO:0000313" key="4">
    <source>
        <dbReference type="EMBL" id="WNQ08983.1"/>
    </source>
</evidence>
<dbReference type="PANTHER" id="PTHR43818">
    <property type="entry name" value="BCDNA.GH03377"/>
    <property type="match status" value="1"/>
</dbReference>
<gene>
    <name evidence="4" type="ORF">MJA45_15140</name>
</gene>
<dbReference type="Gene3D" id="3.40.50.720">
    <property type="entry name" value="NAD(P)-binding Rossmann-like Domain"/>
    <property type="match status" value="1"/>
</dbReference>
<feature type="domain" description="GFO/IDH/MocA-like oxidoreductase" evidence="3">
    <location>
        <begin position="144"/>
        <end position="265"/>
    </location>
</feature>
<dbReference type="Pfam" id="PF22725">
    <property type="entry name" value="GFO_IDH_MocA_C3"/>
    <property type="match status" value="1"/>
</dbReference>
<protein>
    <submittedName>
        <fullName evidence="4">Gfo/Idh/MocA family oxidoreductase</fullName>
    </submittedName>
</protein>
<dbReference type="Proteomes" id="UP001305702">
    <property type="component" value="Chromosome"/>
</dbReference>
<dbReference type="SUPFAM" id="SSF51735">
    <property type="entry name" value="NAD(P)-binding Rossmann-fold domains"/>
    <property type="match status" value="1"/>
</dbReference>
<dbReference type="AlphaFoldDB" id="A0AA96RDE0"/>
<evidence type="ECO:0000313" key="5">
    <source>
        <dbReference type="Proteomes" id="UP001305702"/>
    </source>
</evidence>
<feature type="domain" description="Gfo/Idh/MocA-like oxidoreductase N-terminal" evidence="2">
    <location>
        <begin position="3"/>
        <end position="136"/>
    </location>
</feature>
<evidence type="ECO:0000259" key="3">
    <source>
        <dbReference type="Pfam" id="PF22725"/>
    </source>
</evidence>
<dbReference type="Pfam" id="PF01408">
    <property type="entry name" value="GFO_IDH_MocA"/>
    <property type="match status" value="1"/>
</dbReference>
<reference evidence="4 5" key="1">
    <citation type="submission" date="2022-02" db="EMBL/GenBank/DDBJ databases">
        <title>Paenibacillus sp. MBLB1776 Whole Genome Shotgun Sequencing.</title>
        <authorList>
            <person name="Hwang C.Y."/>
            <person name="Cho E.-S."/>
            <person name="Seo M.-J."/>
        </authorList>
    </citation>
    <scope>NUCLEOTIDE SEQUENCE [LARGE SCALE GENOMIC DNA]</scope>
    <source>
        <strain evidence="4 5">MBLB1776</strain>
    </source>
</reference>
<dbReference type="GO" id="GO:0016491">
    <property type="term" value="F:oxidoreductase activity"/>
    <property type="evidence" value="ECO:0007669"/>
    <property type="project" value="UniProtKB-KW"/>
</dbReference>
<keyword evidence="1" id="KW-0560">Oxidoreductase</keyword>
<accession>A0AA96RDE0</accession>